<dbReference type="Pfam" id="PF10027">
    <property type="entry name" value="DUF2269"/>
    <property type="match status" value="1"/>
</dbReference>
<feature type="transmembrane region" description="Helical" evidence="1">
    <location>
        <begin position="80"/>
        <end position="101"/>
    </location>
</feature>
<dbReference type="Proteomes" id="UP000253908">
    <property type="component" value="Chromosome"/>
</dbReference>
<reference evidence="3" key="1">
    <citation type="submission" date="2017-11" db="EMBL/GenBank/DDBJ databases">
        <authorList>
            <person name="Zhu W."/>
        </authorList>
    </citation>
    <scope>NUCLEOTIDE SEQUENCE [LARGE SCALE GENOMIC DNA]</scope>
    <source>
        <strain evidence="3">160</strain>
    </source>
</reference>
<accession>A0A345PD57</accession>
<gene>
    <name evidence="2" type="ORF">CUC15_02605</name>
</gene>
<keyword evidence="1" id="KW-0812">Transmembrane</keyword>
<name>A0A345PD57_9BACI</name>
<dbReference type="AlphaFoldDB" id="A0A345PD57"/>
<protein>
    <submittedName>
        <fullName evidence="2">DUF2269 domain-containing protein</fullName>
    </submittedName>
</protein>
<proteinExistence type="predicted"/>
<keyword evidence="3" id="KW-1185">Reference proteome</keyword>
<organism evidence="2 3">
    <name type="scientific">Oceanobacillus zhaokaii</name>
    <dbReference type="NCBI Taxonomy" id="2052660"/>
    <lineage>
        <taxon>Bacteria</taxon>
        <taxon>Bacillati</taxon>
        <taxon>Bacillota</taxon>
        <taxon>Bacilli</taxon>
        <taxon>Bacillales</taxon>
        <taxon>Bacillaceae</taxon>
        <taxon>Oceanobacillus</taxon>
    </lineage>
</organism>
<feature type="transmembrane region" description="Helical" evidence="1">
    <location>
        <begin position="135"/>
        <end position="151"/>
    </location>
</feature>
<dbReference type="KEGG" id="ocn:CUC15_02605"/>
<keyword evidence="1" id="KW-1133">Transmembrane helix</keyword>
<sequence>MSLYEILVFIHVISAILGMGPGMIMTLIVLKPKPKNMTELKHTFGIRNSLHLLTMIGGLLLLITGLWMGLLNTYLFTQGWYNFSLILFLIALAFGPVLLAPRSKPIKLMFKEHKGEEIPDSYEPLSKKLFNMEHLENLIFLAIIVLMILKPF</sequence>
<evidence type="ECO:0000313" key="2">
    <source>
        <dbReference type="EMBL" id="AXI07937.1"/>
    </source>
</evidence>
<dbReference type="EMBL" id="CP024848">
    <property type="protein sequence ID" value="AXI07937.1"/>
    <property type="molecule type" value="Genomic_DNA"/>
</dbReference>
<dbReference type="InterPro" id="IPR018729">
    <property type="entry name" value="DUF2269_transmembrane"/>
</dbReference>
<keyword evidence="1" id="KW-0472">Membrane</keyword>
<evidence type="ECO:0000313" key="3">
    <source>
        <dbReference type="Proteomes" id="UP000253908"/>
    </source>
</evidence>
<feature type="transmembrane region" description="Helical" evidence="1">
    <location>
        <begin position="50"/>
        <end position="68"/>
    </location>
</feature>
<dbReference type="OrthoDB" id="1493393at2"/>
<feature type="transmembrane region" description="Helical" evidence="1">
    <location>
        <begin position="6"/>
        <end position="30"/>
    </location>
</feature>
<evidence type="ECO:0000256" key="1">
    <source>
        <dbReference type="SAM" id="Phobius"/>
    </source>
</evidence>